<sequence>MQQQLIEMMPMVREVNAIASRLNKHRTFEILLLPPLIQQALYGQGKTTKYVRDGSDYILTISA</sequence>
<proteinExistence type="predicted"/>
<protein>
    <submittedName>
        <fullName evidence="1">Uncharacterized protein</fullName>
    </submittedName>
</protein>
<dbReference type="Proteomes" id="UP000275846">
    <property type="component" value="Unassembled WGS sequence"/>
</dbReference>
<name>A0A3P7BNM1_SCHSO</name>
<evidence type="ECO:0000313" key="2">
    <source>
        <dbReference type="Proteomes" id="UP000275846"/>
    </source>
</evidence>
<dbReference type="EMBL" id="UYSU01004762">
    <property type="protein sequence ID" value="VDL88022.1"/>
    <property type="molecule type" value="Genomic_DNA"/>
</dbReference>
<reference evidence="1 2" key="1">
    <citation type="submission" date="2018-11" db="EMBL/GenBank/DDBJ databases">
        <authorList>
            <consortium name="Pathogen Informatics"/>
        </authorList>
    </citation>
    <scope>NUCLEOTIDE SEQUENCE [LARGE SCALE GENOMIC DNA]</scope>
    <source>
        <strain evidence="1 2">NST_G2</strain>
    </source>
</reference>
<gene>
    <name evidence="1" type="ORF">SSLN_LOCUS1637</name>
</gene>
<keyword evidence="2" id="KW-1185">Reference proteome</keyword>
<accession>A0A3P7BNM1</accession>
<organism evidence="1 2">
    <name type="scientific">Schistocephalus solidus</name>
    <name type="common">Tapeworm</name>
    <dbReference type="NCBI Taxonomy" id="70667"/>
    <lineage>
        <taxon>Eukaryota</taxon>
        <taxon>Metazoa</taxon>
        <taxon>Spiralia</taxon>
        <taxon>Lophotrochozoa</taxon>
        <taxon>Platyhelminthes</taxon>
        <taxon>Cestoda</taxon>
        <taxon>Eucestoda</taxon>
        <taxon>Diphyllobothriidea</taxon>
        <taxon>Diphyllobothriidae</taxon>
        <taxon>Schistocephalus</taxon>
    </lineage>
</organism>
<dbReference type="AlphaFoldDB" id="A0A3P7BNM1"/>
<evidence type="ECO:0000313" key="1">
    <source>
        <dbReference type="EMBL" id="VDL88022.1"/>
    </source>
</evidence>